<feature type="compositionally biased region" description="Basic residues" evidence="3">
    <location>
        <begin position="68"/>
        <end position="77"/>
    </location>
</feature>
<feature type="non-terminal residue" evidence="5">
    <location>
        <position position="386"/>
    </location>
</feature>
<dbReference type="InterPro" id="IPR033773">
    <property type="entry name" value="CBX7_C"/>
</dbReference>
<feature type="compositionally biased region" description="Basic residues" evidence="3">
    <location>
        <begin position="223"/>
        <end position="233"/>
    </location>
</feature>
<sequence length="386" mass="43469">MEIRDMGERVFAAERIQKKRIRRGKVEYFVKWKGWSPKYNTWEPEENILDSRLIHAFNTGLDRDVIPKKRGPKPKKLKLQESSSSEDSDDSDDDTKRADDGSDTTEDDEPPGLEKETKMDNTKSDESGNSAKKDENDKIGGSSSLNSDTQKASDHDASHSSNSPPPPILIPIKRPRGRPRGRPPLNSRAMRPPTLSAVRRGGHVTSERGRGRGRGGFSVSTRGRGRGRGRVGRPPRSFKTAGRGRDRGSSLAIRKPLLLSGIRKEKKFREKENLKDLKRTFPNLSQLKPSNSNFFKERKNSLQGINIVEKELKNGTERFQFPKATEIKEYWSPPENVKTILDQVLITDVTMDGGSTITVKESVSNDSGFFKVRENEAETDQTKIIK</sequence>
<organism evidence="5 6">
    <name type="scientific">Tegillarca granosa</name>
    <name type="common">Malaysian cockle</name>
    <name type="synonym">Anadara granosa</name>
    <dbReference type="NCBI Taxonomy" id="220873"/>
    <lineage>
        <taxon>Eukaryota</taxon>
        <taxon>Metazoa</taxon>
        <taxon>Spiralia</taxon>
        <taxon>Lophotrochozoa</taxon>
        <taxon>Mollusca</taxon>
        <taxon>Bivalvia</taxon>
        <taxon>Autobranchia</taxon>
        <taxon>Pteriomorphia</taxon>
        <taxon>Arcoida</taxon>
        <taxon>Arcoidea</taxon>
        <taxon>Arcidae</taxon>
        <taxon>Tegillarca</taxon>
    </lineage>
</organism>
<evidence type="ECO:0000256" key="2">
    <source>
        <dbReference type="ARBA" id="ARBA00023242"/>
    </source>
</evidence>
<keyword evidence="6" id="KW-1185">Reference proteome</keyword>
<accession>A0ABQ9FR96</accession>
<dbReference type="InterPro" id="IPR023780">
    <property type="entry name" value="Chromo_domain"/>
</dbReference>
<dbReference type="Pfam" id="PF00385">
    <property type="entry name" value="Chromo"/>
    <property type="match status" value="1"/>
</dbReference>
<feature type="compositionally biased region" description="Acidic residues" evidence="3">
    <location>
        <begin position="84"/>
        <end position="93"/>
    </location>
</feature>
<dbReference type="Gene3D" id="2.40.50.40">
    <property type="match status" value="1"/>
</dbReference>
<name>A0ABQ9FR96_TEGGR</name>
<gene>
    <name evidence="5" type="ORF">KUTeg_003299</name>
</gene>
<dbReference type="CDD" id="cd18627">
    <property type="entry name" value="CD_polycomb_like"/>
    <property type="match status" value="1"/>
</dbReference>
<feature type="region of interest" description="Disordered" evidence="3">
    <location>
        <begin position="63"/>
        <end position="249"/>
    </location>
</feature>
<feature type="domain" description="Chromo" evidence="4">
    <location>
        <begin position="11"/>
        <end position="57"/>
    </location>
</feature>
<comment type="subcellular location">
    <subcellularLocation>
        <location evidence="1">Nucleus</location>
    </subcellularLocation>
</comment>
<protein>
    <recommendedName>
        <fullName evidence="4">Chromo domain-containing protein</fullName>
    </recommendedName>
</protein>
<dbReference type="PANTHER" id="PTHR46389">
    <property type="entry name" value="POLYCOMB GROUP PROTEIN PC"/>
    <property type="match status" value="1"/>
</dbReference>
<dbReference type="PROSITE" id="PS50013">
    <property type="entry name" value="CHROMO_2"/>
    <property type="match status" value="1"/>
</dbReference>
<evidence type="ECO:0000256" key="1">
    <source>
        <dbReference type="ARBA" id="ARBA00004123"/>
    </source>
</evidence>
<dbReference type="PROSITE" id="PS00598">
    <property type="entry name" value="CHROMO_1"/>
    <property type="match status" value="1"/>
</dbReference>
<evidence type="ECO:0000313" key="5">
    <source>
        <dbReference type="EMBL" id="KAJ8318208.1"/>
    </source>
</evidence>
<dbReference type="Pfam" id="PF17218">
    <property type="entry name" value="CBX7_C"/>
    <property type="match status" value="1"/>
</dbReference>
<evidence type="ECO:0000256" key="3">
    <source>
        <dbReference type="SAM" id="MobiDB-lite"/>
    </source>
</evidence>
<dbReference type="SMART" id="SM00298">
    <property type="entry name" value="CHROMO"/>
    <property type="match status" value="1"/>
</dbReference>
<feature type="compositionally biased region" description="Acidic residues" evidence="3">
    <location>
        <begin position="101"/>
        <end position="111"/>
    </location>
</feature>
<dbReference type="EMBL" id="JARBDR010000214">
    <property type="protein sequence ID" value="KAJ8318208.1"/>
    <property type="molecule type" value="Genomic_DNA"/>
</dbReference>
<dbReference type="InterPro" id="IPR000953">
    <property type="entry name" value="Chromo/chromo_shadow_dom"/>
</dbReference>
<dbReference type="SUPFAM" id="SSF54160">
    <property type="entry name" value="Chromo domain-like"/>
    <property type="match status" value="1"/>
</dbReference>
<feature type="compositionally biased region" description="Polar residues" evidence="3">
    <location>
        <begin position="141"/>
        <end position="150"/>
    </location>
</feature>
<dbReference type="InterPro" id="IPR023779">
    <property type="entry name" value="Chromodomain_CS"/>
</dbReference>
<reference evidence="5 6" key="1">
    <citation type="submission" date="2022-12" db="EMBL/GenBank/DDBJ databases">
        <title>Chromosome-level genome of Tegillarca granosa.</title>
        <authorList>
            <person name="Kim J."/>
        </authorList>
    </citation>
    <scope>NUCLEOTIDE SEQUENCE [LARGE SCALE GENOMIC DNA]</scope>
    <source>
        <strain evidence="5">Teg-2019</strain>
        <tissue evidence="5">Adductor muscle</tissue>
    </source>
</reference>
<dbReference type="InterPro" id="IPR017984">
    <property type="entry name" value="Chromo_dom_subgr"/>
</dbReference>
<keyword evidence="2" id="KW-0539">Nucleus</keyword>
<dbReference type="PRINTS" id="PR00504">
    <property type="entry name" value="CHROMODOMAIN"/>
</dbReference>
<dbReference type="InterPro" id="IPR016197">
    <property type="entry name" value="Chromo-like_dom_sf"/>
</dbReference>
<proteinExistence type="predicted"/>
<feature type="compositionally biased region" description="Basic and acidic residues" evidence="3">
    <location>
        <begin position="112"/>
        <end position="138"/>
    </location>
</feature>
<evidence type="ECO:0000259" key="4">
    <source>
        <dbReference type="PROSITE" id="PS50013"/>
    </source>
</evidence>
<evidence type="ECO:0000313" key="6">
    <source>
        <dbReference type="Proteomes" id="UP001217089"/>
    </source>
</evidence>
<dbReference type="InterPro" id="IPR052458">
    <property type="entry name" value="PcG_PRC1-like_component"/>
</dbReference>
<dbReference type="Proteomes" id="UP001217089">
    <property type="component" value="Unassembled WGS sequence"/>
</dbReference>
<comment type="caution">
    <text evidence="5">The sequence shown here is derived from an EMBL/GenBank/DDBJ whole genome shotgun (WGS) entry which is preliminary data.</text>
</comment>
<dbReference type="PANTHER" id="PTHR46389:SF3">
    <property type="entry name" value="POLYCOMB GROUP PROTEIN PC"/>
    <property type="match status" value="1"/>
</dbReference>